<dbReference type="EMBL" id="ABEU02000025">
    <property type="status" value="NOT_ANNOTATED_CDS"/>
    <property type="molecule type" value="Genomic_DNA"/>
</dbReference>
<organism evidence="1 2">
    <name type="scientific">Physcomitrium patens</name>
    <name type="common">Spreading-leaved earth moss</name>
    <name type="synonym">Physcomitrella patens</name>
    <dbReference type="NCBI Taxonomy" id="3218"/>
    <lineage>
        <taxon>Eukaryota</taxon>
        <taxon>Viridiplantae</taxon>
        <taxon>Streptophyta</taxon>
        <taxon>Embryophyta</taxon>
        <taxon>Bryophyta</taxon>
        <taxon>Bryophytina</taxon>
        <taxon>Bryopsida</taxon>
        <taxon>Funariidae</taxon>
        <taxon>Funariales</taxon>
        <taxon>Funariaceae</taxon>
        <taxon>Physcomitrium</taxon>
    </lineage>
</organism>
<protein>
    <submittedName>
        <fullName evidence="1">Uncharacterized protein</fullName>
    </submittedName>
</protein>
<dbReference type="Gramene" id="Pp3c25_13030V3.2">
    <property type="protein sequence ID" value="PAC:32980274.CDS.1"/>
    <property type="gene ID" value="Pp3c25_13030"/>
</dbReference>
<reference evidence="1 2" key="2">
    <citation type="journal article" date="2018" name="Plant J.">
        <title>The Physcomitrella patens chromosome-scale assembly reveals moss genome structure and evolution.</title>
        <authorList>
            <person name="Lang D."/>
            <person name="Ullrich K.K."/>
            <person name="Murat F."/>
            <person name="Fuchs J."/>
            <person name="Jenkins J."/>
            <person name="Haas F.B."/>
            <person name="Piednoel M."/>
            <person name="Gundlach H."/>
            <person name="Van Bel M."/>
            <person name="Meyberg R."/>
            <person name="Vives C."/>
            <person name="Morata J."/>
            <person name="Symeonidi A."/>
            <person name="Hiss M."/>
            <person name="Muchero W."/>
            <person name="Kamisugi Y."/>
            <person name="Saleh O."/>
            <person name="Blanc G."/>
            <person name="Decker E.L."/>
            <person name="van Gessel N."/>
            <person name="Grimwood J."/>
            <person name="Hayes R.D."/>
            <person name="Graham S.W."/>
            <person name="Gunter L.E."/>
            <person name="McDaniel S.F."/>
            <person name="Hoernstein S.N.W."/>
            <person name="Larsson A."/>
            <person name="Li F.W."/>
            <person name="Perroud P.F."/>
            <person name="Phillips J."/>
            <person name="Ranjan P."/>
            <person name="Rokshar D.S."/>
            <person name="Rothfels C.J."/>
            <person name="Schneider L."/>
            <person name="Shu S."/>
            <person name="Stevenson D.W."/>
            <person name="Thummler F."/>
            <person name="Tillich M."/>
            <person name="Villarreal Aguilar J.C."/>
            <person name="Widiez T."/>
            <person name="Wong G.K."/>
            <person name="Wymore A."/>
            <person name="Zhang Y."/>
            <person name="Zimmer A.D."/>
            <person name="Quatrano R.S."/>
            <person name="Mayer K.F.X."/>
            <person name="Goodstein D."/>
            <person name="Casacuberta J.M."/>
            <person name="Vandepoele K."/>
            <person name="Reski R."/>
            <person name="Cuming A.C."/>
            <person name="Tuskan G.A."/>
            <person name="Maumus F."/>
            <person name="Salse J."/>
            <person name="Schmutz J."/>
            <person name="Rensing S.A."/>
        </authorList>
    </citation>
    <scope>NUCLEOTIDE SEQUENCE [LARGE SCALE GENOMIC DNA]</scope>
    <source>
        <strain evidence="1 2">cv. Gransden 2004</strain>
    </source>
</reference>
<sequence>MRSNSCHYSVEEIGIKSRVEHASCIPGGHWWYWRCRDSGDLFLQRESIRRGQVGRYCYREED</sequence>
<reference evidence="1 2" key="1">
    <citation type="journal article" date="2008" name="Science">
        <title>The Physcomitrella genome reveals evolutionary insights into the conquest of land by plants.</title>
        <authorList>
            <person name="Rensing S."/>
            <person name="Lang D."/>
            <person name="Zimmer A."/>
            <person name="Terry A."/>
            <person name="Salamov A."/>
            <person name="Shapiro H."/>
            <person name="Nishiyama T."/>
            <person name="Perroud P.-F."/>
            <person name="Lindquist E."/>
            <person name="Kamisugi Y."/>
            <person name="Tanahashi T."/>
            <person name="Sakakibara K."/>
            <person name="Fujita T."/>
            <person name="Oishi K."/>
            <person name="Shin-I T."/>
            <person name="Kuroki Y."/>
            <person name="Toyoda A."/>
            <person name="Suzuki Y."/>
            <person name="Hashimoto A."/>
            <person name="Yamaguchi K."/>
            <person name="Sugano A."/>
            <person name="Kohara Y."/>
            <person name="Fujiyama A."/>
            <person name="Anterola A."/>
            <person name="Aoki S."/>
            <person name="Ashton N."/>
            <person name="Barbazuk W.B."/>
            <person name="Barker E."/>
            <person name="Bennetzen J."/>
            <person name="Bezanilla M."/>
            <person name="Blankenship R."/>
            <person name="Cho S.H."/>
            <person name="Dutcher S."/>
            <person name="Estelle M."/>
            <person name="Fawcett J.A."/>
            <person name="Gundlach H."/>
            <person name="Hanada K."/>
            <person name="Heyl A."/>
            <person name="Hicks K.A."/>
            <person name="Hugh J."/>
            <person name="Lohr M."/>
            <person name="Mayer K."/>
            <person name="Melkozernov A."/>
            <person name="Murata T."/>
            <person name="Nelson D."/>
            <person name="Pils B."/>
            <person name="Prigge M."/>
            <person name="Reiss B."/>
            <person name="Renner T."/>
            <person name="Rombauts S."/>
            <person name="Rushton P."/>
            <person name="Sanderfoot A."/>
            <person name="Schween G."/>
            <person name="Shiu S.-H."/>
            <person name="Stueber K."/>
            <person name="Theodoulou F.L."/>
            <person name="Tu H."/>
            <person name="Van de Peer Y."/>
            <person name="Verrier P.J."/>
            <person name="Waters E."/>
            <person name="Wood A."/>
            <person name="Yang L."/>
            <person name="Cove D."/>
            <person name="Cuming A."/>
            <person name="Hasebe M."/>
            <person name="Lucas S."/>
            <person name="Mishler D.B."/>
            <person name="Reski R."/>
            <person name="Grigoriev I."/>
            <person name="Quatrano R.S."/>
            <person name="Boore J.L."/>
        </authorList>
    </citation>
    <scope>NUCLEOTIDE SEQUENCE [LARGE SCALE GENOMIC DNA]</scope>
    <source>
        <strain evidence="1 2">cv. Gransden 2004</strain>
    </source>
</reference>
<proteinExistence type="predicted"/>
<name>A0A7I3ZVC0_PHYPA</name>
<dbReference type="EnsemblPlants" id="Pp3c25_13030V3.2">
    <property type="protein sequence ID" value="PAC:32980274.CDS.1"/>
    <property type="gene ID" value="Pp3c25_13030"/>
</dbReference>
<dbReference type="Proteomes" id="UP000006727">
    <property type="component" value="Chromosome 25"/>
</dbReference>
<keyword evidence="2" id="KW-1185">Reference proteome</keyword>
<dbReference type="AlphaFoldDB" id="A0A7I3ZVC0"/>
<evidence type="ECO:0000313" key="2">
    <source>
        <dbReference type="Proteomes" id="UP000006727"/>
    </source>
</evidence>
<reference evidence="1" key="3">
    <citation type="submission" date="2020-12" db="UniProtKB">
        <authorList>
            <consortium name="EnsemblPlants"/>
        </authorList>
    </citation>
    <scope>IDENTIFICATION</scope>
</reference>
<evidence type="ECO:0000313" key="1">
    <source>
        <dbReference type="EnsemblPlants" id="PAC:32980274.CDS.1"/>
    </source>
</evidence>
<accession>A0A7I3ZVC0</accession>